<evidence type="ECO:0000313" key="2">
    <source>
        <dbReference type="EMBL" id="KAK3756832.1"/>
    </source>
</evidence>
<reference evidence="2" key="1">
    <citation type="journal article" date="2023" name="G3 (Bethesda)">
        <title>A reference genome for the long-term kleptoplast-retaining sea slug Elysia crispata morphotype clarki.</title>
        <authorList>
            <person name="Eastman K.E."/>
            <person name="Pendleton A.L."/>
            <person name="Shaikh M.A."/>
            <person name="Suttiyut T."/>
            <person name="Ogas R."/>
            <person name="Tomko P."/>
            <person name="Gavelis G."/>
            <person name="Widhalm J.R."/>
            <person name="Wisecaver J.H."/>
        </authorList>
    </citation>
    <scope>NUCLEOTIDE SEQUENCE</scope>
    <source>
        <strain evidence="2">ECLA1</strain>
    </source>
</reference>
<feature type="region of interest" description="Disordered" evidence="1">
    <location>
        <begin position="107"/>
        <end position="128"/>
    </location>
</feature>
<gene>
    <name evidence="2" type="ORF">RRG08_048878</name>
</gene>
<comment type="caution">
    <text evidence="2">The sequence shown here is derived from an EMBL/GenBank/DDBJ whole genome shotgun (WGS) entry which is preliminary data.</text>
</comment>
<proteinExistence type="predicted"/>
<dbReference type="Proteomes" id="UP001283361">
    <property type="component" value="Unassembled WGS sequence"/>
</dbReference>
<protein>
    <submittedName>
        <fullName evidence="2">Uncharacterized protein</fullName>
    </submittedName>
</protein>
<name>A0AAE0YTM8_9GAST</name>
<sequence>MQTGHPNVEQTCSGQVQHQLKSTGCFSTTRSTLISTNPFSRSSKLIKRALNHKNVTDTEALNEEDRVYECANYNEKIESKENQSNIKRKVEQTETEEDIRTDIEAIHTEHGTKKKRKATRSHGKDRLTKRREYLARNMLGESTLQKFILEKKSANGRSMPMQNVFHIMQYSH</sequence>
<keyword evidence="3" id="KW-1185">Reference proteome</keyword>
<evidence type="ECO:0000256" key="1">
    <source>
        <dbReference type="SAM" id="MobiDB-lite"/>
    </source>
</evidence>
<accession>A0AAE0YTM8</accession>
<dbReference type="EMBL" id="JAWDGP010005460">
    <property type="protein sequence ID" value="KAK3756832.1"/>
    <property type="molecule type" value="Genomic_DNA"/>
</dbReference>
<organism evidence="2 3">
    <name type="scientific">Elysia crispata</name>
    <name type="common">lettuce slug</name>
    <dbReference type="NCBI Taxonomy" id="231223"/>
    <lineage>
        <taxon>Eukaryota</taxon>
        <taxon>Metazoa</taxon>
        <taxon>Spiralia</taxon>
        <taxon>Lophotrochozoa</taxon>
        <taxon>Mollusca</taxon>
        <taxon>Gastropoda</taxon>
        <taxon>Heterobranchia</taxon>
        <taxon>Euthyneura</taxon>
        <taxon>Panpulmonata</taxon>
        <taxon>Sacoglossa</taxon>
        <taxon>Placobranchoidea</taxon>
        <taxon>Plakobranchidae</taxon>
        <taxon>Elysia</taxon>
    </lineage>
</organism>
<dbReference type="AlphaFoldDB" id="A0AAE0YTM8"/>
<evidence type="ECO:0000313" key="3">
    <source>
        <dbReference type="Proteomes" id="UP001283361"/>
    </source>
</evidence>
<feature type="compositionally biased region" description="Basic residues" evidence="1">
    <location>
        <begin position="112"/>
        <end position="121"/>
    </location>
</feature>